<evidence type="ECO:0000256" key="8">
    <source>
        <dbReference type="SAM" id="SignalP"/>
    </source>
</evidence>
<dbReference type="InterPro" id="IPR011047">
    <property type="entry name" value="Quinoprotein_ADH-like_sf"/>
</dbReference>
<dbReference type="CDD" id="cd17546">
    <property type="entry name" value="REC_hyHK_CKI1_RcsC-like"/>
    <property type="match status" value="1"/>
</dbReference>
<accession>A0ABX6RFI4</accession>
<reference evidence="11 12" key="1">
    <citation type="submission" date="2020-08" db="EMBL/GenBank/DDBJ databases">
        <title>Streptomycin resistant and MDR strain, P. mexicana.</title>
        <authorList>
            <person name="Ganesh-kumar S."/>
            <person name="Zhe T."/>
            <person name="Yu Z."/>
            <person name="Min Y."/>
        </authorList>
    </citation>
    <scope>NUCLEOTIDE SEQUENCE [LARGE SCALE GENOMIC DNA]</scope>
    <source>
        <strain evidence="11 12">GTZY</strain>
    </source>
</reference>
<organism evidence="11 12">
    <name type="scientific">Pseudoxanthomonas mexicana</name>
    <dbReference type="NCBI Taxonomy" id="128785"/>
    <lineage>
        <taxon>Bacteria</taxon>
        <taxon>Pseudomonadati</taxon>
        <taxon>Pseudomonadota</taxon>
        <taxon>Gammaproteobacteria</taxon>
        <taxon>Lysobacterales</taxon>
        <taxon>Lysobacteraceae</taxon>
        <taxon>Pseudoxanthomonas</taxon>
    </lineage>
</organism>
<comment type="catalytic activity">
    <reaction evidence="1">
        <text>ATP + protein L-histidine = ADP + protein N-phospho-L-histidine.</text>
        <dbReference type="EC" id="2.7.13.3"/>
    </reaction>
</comment>
<dbReference type="SMART" id="SM00387">
    <property type="entry name" value="HATPase_c"/>
    <property type="match status" value="1"/>
</dbReference>
<dbReference type="SMART" id="SM00388">
    <property type="entry name" value="HisKA"/>
    <property type="match status" value="1"/>
</dbReference>
<protein>
    <recommendedName>
        <fullName evidence="2">histidine kinase</fullName>
        <ecNumber evidence="2">2.7.13.3</ecNumber>
    </recommendedName>
</protein>
<keyword evidence="12" id="KW-1185">Reference proteome</keyword>
<gene>
    <name evidence="11" type="ORF">H4W19_09135</name>
</gene>
<feature type="domain" description="Response regulatory" evidence="10">
    <location>
        <begin position="1065"/>
        <end position="1179"/>
    </location>
</feature>
<dbReference type="Gene3D" id="2.130.10.10">
    <property type="entry name" value="YVTN repeat-like/Quinoprotein amine dehydrogenase"/>
    <property type="match status" value="3"/>
</dbReference>
<dbReference type="InterPro" id="IPR011110">
    <property type="entry name" value="Reg_prop"/>
</dbReference>
<dbReference type="EC" id="2.7.13.3" evidence="2"/>
<keyword evidence="7" id="KW-0812">Transmembrane</keyword>
<dbReference type="EMBL" id="CP060028">
    <property type="protein sequence ID" value="QND81872.1"/>
    <property type="molecule type" value="Genomic_DNA"/>
</dbReference>
<evidence type="ECO:0000256" key="4">
    <source>
        <dbReference type="ARBA" id="ARBA00022679"/>
    </source>
</evidence>
<feature type="modified residue" description="4-aspartylphosphate" evidence="6">
    <location>
        <position position="1114"/>
    </location>
</feature>
<dbReference type="PANTHER" id="PTHR43047">
    <property type="entry name" value="TWO-COMPONENT HISTIDINE PROTEIN KINASE"/>
    <property type="match status" value="1"/>
</dbReference>
<dbReference type="SUPFAM" id="SSF47384">
    <property type="entry name" value="Homodimeric domain of signal transducing histidine kinase"/>
    <property type="match status" value="1"/>
</dbReference>
<keyword evidence="4" id="KW-0808">Transferase</keyword>
<evidence type="ECO:0000256" key="1">
    <source>
        <dbReference type="ARBA" id="ARBA00000085"/>
    </source>
</evidence>
<dbReference type="CDD" id="cd00082">
    <property type="entry name" value="HisKA"/>
    <property type="match status" value="1"/>
</dbReference>
<evidence type="ECO:0000313" key="11">
    <source>
        <dbReference type="EMBL" id="QND81872.1"/>
    </source>
</evidence>
<feature type="chain" id="PRO_5046916486" description="histidine kinase" evidence="8">
    <location>
        <begin position="21"/>
        <end position="1188"/>
    </location>
</feature>
<dbReference type="InterPro" id="IPR036890">
    <property type="entry name" value="HATPase_C_sf"/>
</dbReference>
<evidence type="ECO:0000256" key="2">
    <source>
        <dbReference type="ARBA" id="ARBA00012438"/>
    </source>
</evidence>
<dbReference type="Gene3D" id="3.30.565.10">
    <property type="entry name" value="Histidine kinase-like ATPase, C-terminal domain"/>
    <property type="match status" value="1"/>
</dbReference>
<dbReference type="SUPFAM" id="SSF55874">
    <property type="entry name" value="ATPase domain of HSP90 chaperone/DNA topoisomerase II/histidine kinase"/>
    <property type="match status" value="1"/>
</dbReference>
<feature type="domain" description="Histidine kinase" evidence="9">
    <location>
        <begin position="821"/>
        <end position="1039"/>
    </location>
</feature>
<name>A0ABX6RFI4_PSEMX</name>
<dbReference type="Pfam" id="PF00512">
    <property type="entry name" value="HisKA"/>
    <property type="match status" value="1"/>
</dbReference>
<dbReference type="SMART" id="SM00448">
    <property type="entry name" value="REC"/>
    <property type="match status" value="1"/>
</dbReference>
<proteinExistence type="predicted"/>
<dbReference type="RefSeq" id="WP_185896891.1">
    <property type="nucleotide sequence ID" value="NZ_CP060028.1"/>
</dbReference>
<keyword evidence="7" id="KW-0472">Membrane</keyword>
<dbReference type="PRINTS" id="PR00344">
    <property type="entry name" value="BCTRLSENSOR"/>
</dbReference>
<dbReference type="Pfam" id="PF00072">
    <property type="entry name" value="Response_reg"/>
    <property type="match status" value="1"/>
</dbReference>
<keyword evidence="7" id="KW-1133">Transmembrane helix</keyword>
<dbReference type="InterPro" id="IPR003661">
    <property type="entry name" value="HisK_dim/P_dom"/>
</dbReference>
<sequence length="1188" mass="128483">MARRAAWLLLVWLVCASVQATVPEIPRFRLLGAGDGLPSTTIPALARDRSGYLWVATWDGLARYDGVGFKVWRHDPADPASLPGNVVQALHIDASDRVWVGTENGGLSVMEADRGGFRHFRQANHPQMGSDDVFAITSRGNDVWFGTFGGGLHRLSADGRITRFSAAADVGNGLPSDNVLSLAFDARGVLWIGTMDGLARYDGRDLRRFALPHSQDAIIYSVTADGNAVWVGASDGVHRWSPERRWVSPPWSPMFARPNALIAMASDGQGEYWLASQGGLWRTDGDLAPAPVNYDAQSVGIGRVLQTVLALPDGGLWVPVPTRGLAYLRSDWRRIAAFSPAQGLGGGLYRGISQAGGDGIWIASSTGKVERLDTRRGHVTPLPHHAALLGELRLTSVLQDRRGQLWVGHRNGLIRTDPRTGAMVQWTQQGEHAVPDGTSIDWLVEAADDTLWLVTQMGSVQLREARSGRVLRTIAKDDGATGLPDIEGIAAAPDGRLWLGGAEGMRVWDAAAARFVPVPAMGSERVYAFAFEHADRLWLHRMSGIEAWRRDAAGWVRERRIGADEGLPAVESTGLAVDPQRRVWLGTRRGLFRIDPNLRGSRALLRNFGVREGLLSQELNDRGLLMTADGLLATTAADGSVALLDTHLPDPKPVTPNLVVDSLQVSRGDGLVHMRVDQPLQLQPDDHELLVGTRLLSYENPLGNRYRSLLEGFDGGWVDQGASGERVFSALTPGRYRLRMQAFDAAGNASREQILQLHVLPPWWRSPWGLLLFAVLGLLALAMAGAAYRRRVRRRSAWQLAEHKREVAEQASLAKTRFLATLGHEIRTPMTGVLGMTELLQSTPLDERQKGYTDAIQRAGTHLLRLVNDALDLAKIEAGKLELQQVEFDLHALLDDVAALMGPVAGKRGLAFHHGIAAGVPRRVRGDPLRLRQILLNLLGNAIKFTEAGHVSLHAVTLAPEGVRLTVGDSGPGINAEQQARLFRRFEQAEGAQTTARYGGSGLGLAICQELAVAMGGRIDVDSAPGKGTRFSVDLPALRAVPDAQAAPTKEATPVPPAREVGALDILLVEDDTTVADVVAGLLRARGHRVVHAPHGLAALTEIAATTFDIAFLDLDLPGLDGMALAQQMRQRGLDTPLIALTARTDAEAEPRARAAGFDDFVRKPVTGDMLAAVIASRLRRGARAAGD</sequence>
<evidence type="ECO:0000256" key="7">
    <source>
        <dbReference type="SAM" id="Phobius"/>
    </source>
</evidence>
<evidence type="ECO:0000256" key="6">
    <source>
        <dbReference type="PROSITE-ProRule" id="PRU00169"/>
    </source>
</evidence>
<dbReference type="InterPro" id="IPR015943">
    <property type="entry name" value="WD40/YVTN_repeat-like_dom_sf"/>
</dbReference>
<evidence type="ECO:0000256" key="5">
    <source>
        <dbReference type="ARBA" id="ARBA00022777"/>
    </source>
</evidence>
<dbReference type="InterPro" id="IPR004358">
    <property type="entry name" value="Sig_transdc_His_kin-like_C"/>
</dbReference>
<dbReference type="InterPro" id="IPR013783">
    <property type="entry name" value="Ig-like_fold"/>
</dbReference>
<keyword evidence="8" id="KW-0732">Signal</keyword>
<evidence type="ECO:0000259" key="9">
    <source>
        <dbReference type="PROSITE" id="PS50109"/>
    </source>
</evidence>
<keyword evidence="3 6" id="KW-0597">Phosphoprotein</keyword>
<dbReference type="Pfam" id="PF07495">
    <property type="entry name" value="Y_Y_Y"/>
    <property type="match status" value="1"/>
</dbReference>
<dbReference type="SUPFAM" id="SSF52172">
    <property type="entry name" value="CheY-like"/>
    <property type="match status" value="1"/>
</dbReference>
<dbReference type="InterPro" id="IPR011123">
    <property type="entry name" value="Y_Y_Y"/>
</dbReference>
<dbReference type="Proteomes" id="UP000515506">
    <property type="component" value="Chromosome"/>
</dbReference>
<dbReference type="Pfam" id="PF07494">
    <property type="entry name" value="Reg_prop"/>
    <property type="match status" value="3"/>
</dbReference>
<dbReference type="InterPro" id="IPR011006">
    <property type="entry name" value="CheY-like_superfamily"/>
</dbReference>
<dbReference type="CDD" id="cd16922">
    <property type="entry name" value="HATPase_EvgS-ArcB-TorS-like"/>
    <property type="match status" value="1"/>
</dbReference>
<dbReference type="Gene3D" id="3.40.50.2300">
    <property type="match status" value="1"/>
</dbReference>
<dbReference type="InterPro" id="IPR005467">
    <property type="entry name" value="His_kinase_dom"/>
</dbReference>
<dbReference type="InterPro" id="IPR001789">
    <property type="entry name" value="Sig_transdc_resp-reg_receiver"/>
</dbReference>
<dbReference type="Gene3D" id="2.60.40.10">
    <property type="entry name" value="Immunoglobulins"/>
    <property type="match status" value="1"/>
</dbReference>
<evidence type="ECO:0000256" key="3">
    <source>
        <dbReference type="ARBA" id="ARBA00022553"/>
    </source>
</evidence>
<dbReference type="Pfam" id="PF02518">
    <property type="entry name" value="HATPase_c"/>
    <property type="match status" value="1"/>
</dbReference>
<feature type="signal peptide" evidence="8">
    <location>
        <begin position="1"/>
        <end position="20"/>
    </location>
</feature>
<feature type="transmembrane region" description="Helical" evidence="7">
    <location>
        <begin position="768"/>
        <end position="788"/>
    </location>
</feature>
<dbReference type="Gene3D" id="1.10.287.130">
    <property type="match status" value="1"/>
</dbReference>
<keyword evidence="5" id="KW-0418">Kinase</keyword>
<dbReference type="SUPFAM" id="SSF63829">
    <property type="entry name" value="Calcium-dependent phosphotriesterase"/>
    <property type="match status" value="1"/>
</dbReference>
<dbReference type="PROSITE" id="PS50110">
    <property type="entry name" value="RESPONSE_REGULATORY"/>
    <property type="match status" value="1"/>
</dbReference>
<dbReference type="InterPro" id="IPR003594">
    <property type="entry name" value="HATPase_dom"/>
</dbReference>
<dbReference type="PROSITE" id="PS50109">
    <property type="entry name" value="HIS_KIN"/>
    <property type="match status" value="1"/>
</dbReference>
<dbReference type="InterPro" id="IPR036097">
    <property type="entry name" value="HisK_dim/P_sf"/>
</dbReference>
<dbReference type="SUPFAM" id="SSF50998">
    <property type="entry name" value="Quinoprotein alcohol dehydrogenase-like"/>
    <property type="match status" value="1"/>
</dbReference>
<dbReference type="PANTHER" id="PTHR43047:SF72">
    <property type="entry name" value="OSMOSENSING HISTIDINE PROTEIN KINASE SLN1"/>
    <property type="match status" value="1"/>
</dbReference>
<evidence type="ECO:0000313" key="12">
    <source>
        <dbReference type="Proteomes" id="UP000515506"/>
    </source>
</evidence>
<evidence type="ECO:0000259" key="10">
    <source>
        <dbReference type="PROSITE" id="PS50110"/>
    </source>
</evidence>